<sequence>MRVLLISRINEHSQKFAGVFNKIKGQLEGFEQAGCEVFCSYMSYGTQTLAKYHDNHFVTESLTFTDINAKDEPVSFWENAVSVVNHVQPDFIYVRYEPMLHSPTLVRFFEQVGQQSAAQKCIEFPTYPYESELPDANLDTVRANRQAMLEHVDHIFSTCYEPSIMGKVNHPFDNQLSESMINSFAEHRLVPSRKQSAGINLLIVANLSHWHGVDRVLLGLKEYYNQPRDKMVTLDVVGVGEMLEQLKNTSNDLGINHSVVFHGFRSGEELNQLFIDADVAIASLGMHRTGLYRSSTLKAREYMASGLPVIYCCDDSLFEDNPYAMKVAEDDTALNISDVIRFSEALTKIDISKTDIAAFASGRISWRTVACNILSVVKGSNKVKMTDVKIAEKEDRNDSWLTSFRQLWKDKTYIAFVGTGRIGTNFFASFFDSVLDEGISVHEPRPDAFDLAMDYIRNKPDVSEAAQEYIRIRSELFSRMTQENKRYFIESNNNLSLLLPVIELLFPNYKIVHVIRHPEDYICSVLGNVQAGGYSLYSDDDPRLRPSAKDFNDDPFWNQWEGFSQEQKIAWFWGKYNGEINKQMKGKSQYLQLEFADLFNNESYLNIRQMLAFLQIETLLHVDDNDLRQHFSTPRNVSKKKIETFATWPPSKQEKCRLIFNYFQHNVGLNKATDFL</sequence>
<keyword evidence="1" id="KW-0328">Glycosyltransferase</keyword>
<accession>A0ABT5L0D2</accession>
<evidence type="ECO:0000313" key="1">
    <source>
        <dbReference type="EMBL" id="MDC8830472.1"/>
    </source>
</evidence>
<protein>
    <submittedName>
        <fullName evidence="1">Glycosyltransferase</fullName>
        <ecNumber evidence="1">2.4.-.-</ecNumber>
    </submittedName>
</protein>
<name>A0ABT5L0D2_9ALTE</name>
<proteinExistence type="predicted"/>
<keyword evidence="1" id="KW-0808">Transferase</keyword>
<dbReference type="EMBL" id="JAQQXP010000001">
    <property type="protein sequence ID" value="MDC8830472.1"/>
    <property type="molecule type" value="Genomic_DNA"/>
</dbReference>
<dbReference type="EC" id="2.4.-.-" evidence="1"/>
<dbReference type="SUPFAM" id="SSF53756">
    <property type="entry name" value="UDP-Glycosyltransferase/glycogen phosphorylase"/>
    <property type="match status" value="1"/>
</dbReference>
<dbReference type="RefSeq" id="WP_273639344.1">
    <property type="nucleotide sequence ID" value="NZ_JAQQXP010000001.1"/>
</dbReference>
<dbReference type="Gene3D" id="3.40.50.2000">
    <property type="entry name" value="Glycogen Phosphorylase B"/>
    <property type="match status" value="1"/>
</dbReference>
<evidence type="ECO:0000313" key="2">
    <source>
        <dbReference type="Proteomes" id="UP001218788"/>
    </source>
</evidence>
<reference evidence="1 2" key="1">
    <citation type="submission" date="2022-10" db="EMBL/GenBank/DDBJ databases">
        <title>Alteromonas sp. chi3 Genome sequencing.</title>
        <authorList>
            <person name="Park S."/>
        </authorList>
    </citation>
    <scope>NUCLEOTIDE SEQUENCE [LARGE SCALE GENOMIC DNA]</scope>
    <source>
        <strain evidence="2">chi3</strain>
    </source>
</reference>
<organism evidence="1 2">
    <name type="scientific">Alteromonas gilva</name>
    <dbReference type="NCBI Taxonomy" id="2987522"/>
    <lineage>
        <taxon>Bacteria</taxon>
        <taxon>Pseudomonadati</taxon>
        <taxon>Pseudomonadota</taxon>
        <taxon>Gammaproteobacteria</taxon>
        <taxon>Alteromonadales</taxon>
        <taxon>Alteromonadaceae</taxon>
        <taxon>Alteromonas/Salinimonas group</taxon>
        <taxon>Alteromonas</taxon>
    </lineage>
</organism>
<keyword evidence="2" id="KW-1185">Reference proteome</keyword>
<dbReference type="InterPro" id="IPR027417">
    <property type="entry name" value="P-loop_NTPase"/>
</dbReference>
<comment type="caution">
    <text evidence="1">The sequence shown here is derived from an EMBL/GenBank/DDBJ whole genome shotgun (WGS) entry which is preliminary data.</text>
</comment>
<dbReference type="Gene3D" id="3.40.50.300">
    <property type="entry name" value="P-loop containing nucleotide triphosphate hydrolases"/>
    <property type="match status" value="1"/>
</dbReference>
<dbReference type="SUPFAM" id="SSF52540">
    <property type="entry name" value="P-loop containing nucleoside triphosphate hydrolases"/>
    <property type="match status" value="1"/>
</dbReference>
<gene>
    <name evidence="1" type="ORF">OIK42_06795</name>
</gene>
<dbReference type="Pfam" id="PF13692">
    <property type="entry name" value="Glyco_trans_1_4"/>
    <property type="match status" value="1"/>
</dbReference>
<dbReference type="Proteomes" id="UP001218788">
    <property type="component" value="Unassembled WGS sequence"/>
</dbReference>
<dbReference type="GO" id="GO:0016757">
    <property type="term" value="F:glycosyltransferase activity"/>
    <property type="evidence" value="ECO:0007669"/>
    <property type="project" value="UniProtKB-KW"/>
</dbReference>